<proteinExistence type="predicted"/>
<keyword evidence="2" id="KW-1185">Reference proteome</keyword>
<dbReference type="Pfam" id="PF13811">
    <property type="entry name" value="DUF4186"/>
    <property type="match status" value="1"/>
</dbReference>
<dbReference type="RefSeq" id="WP_149279066.1">
    <property type="nucleotide sequence ID" value="NZ_CP043506.1"/>
</dbReference>
<gene>
    <name evidence="1" type="ORF">FLP30_06365</name>
</gene>
<name>A0A5C1YPD7_9PROT</name>
<dbReference type="InterPro" id="IPR020378">
    <property type="entry name" value="DUF4186"/>
</dbReference>
<evidence type="ECO:0000313" key="2">
    <source>
        <dbReference type="Proteomes" id="UP000324536"/>
    </source>
</evidence>
<organism evidence="1 2">
    <name type="scientific">Acetobacter vaccinii</name>
    <dbReference type="NCBI Taxonomy" id="2592655"/>
    <lineage>
        <taxon>Bacteria</taxon>
        <taxon>Pseudomonadati</taxon>
        <taxon>Pseudomonadota</taxon>
        <taxon>Alphaproteobacteria</taxon>
        <taxon>Acetobacterales</taxon>
        <taxon>Acetobacteraceae</taxon>
        <taxon>Acetobacter</taxon>
    </lineage>
</organism>
<accession>A0A5C1YPD7</accession>
<protein>
    <submittedName>
        <fullName evidence="1">DUF4186 domain-containing protein</fullName>
    </submittedName>
</protein>
<dbReference type="KEGG" id="acek:FLP30_06365"/>
<dbReference type="Proteomes" id="UP000324536">
    <property type="component" value="Chromosome"/>
</dbReference>
<reference evidence="1 2" key="1">
    <citation type="submission" date="2019-09" db="EMBL/GenBank/DDBJ databases">
        <title>Genome sequencing of strain KACC 21233.</title>
        <authorList>
            <person name="Heo J."/>
            <person name="Kim S.-J."/>
            <person name="Kim J.-S."/>
            <person name="Hong S.-B."/>
            <person name="Kwon S.-W."/>
        </authorList>
    </citation>
    <scope>NUCLEOTIDE SEQUENCE [LARGE SCALE GENOMIC DNA]</scope>
    <source>
        <strain evidence="1 2">KACC 21233</strain>
    </source>
</reference>
<evidence type="ECO:0000313" key="1">
    <source>
        <dbReference type="EMBL" id="QEO17388.1"/>
    </source>
</evidence>
<dbReference type="EMBL" id="CP043506">
    <property type="protein sequence ID" value="QEO17388.1"/>
    <property type="molecule type" value="Genomic_DNA"/>
</dbReference>
<sequence>MTTTQGDLFPQPLPKADIADALWQKLSRSAFRSRFHLNAQDMAYLRDKGLPAVLEHGRGFINRRLAPAAPTRDGRQTPWKGHPVFVAQHATGTCCRSCLEKWHSMSKGTALTETQQQYVLAVLAVWLERELHASATTPPVQTDGVG</sequence>
<dbReference type="OrthoDB" id="3781311at2"/>
<dbReference type="AlphaFoldDB" id="A0A5C1YPD7"/>